<evidence type="ECO:0000256" key="1">
    <source>
        <dbReference type="ARBA" id="ARBA00003279"/>
    </source>
</evidence>
<reference evidence="10 11" key="1">
    <citation type="submission" date="2020-08" db="EMBL/GenBank/DDBJ databases">
        <title>Genomic Encyclopedia of Type Strains, Phase IV (KMG-IV): sequencing the most valuable type-strain genomes for metagenomic binning, comparative biology and taxonomic classification.</title>
        <authorList>
            <person name="Goeker M."/>
        </authorList>
    </citation>
    <scope>NUCLEOTIDE SEQUENCE [LARGE SCALE GENOMIC DNA]</scope>
    <source>
        <strain evidence="10 11">DSM 25966</strain>
    </source>
</reference>
<dbReference type="InterPro" id="IPR005829">
    <property type="entry name" value="Sugar_transporter_CS"/>
</dbReference>
<dbReference type="AlphaFoldDB" id="A0A840AL49"/>
<keyword evidence="4" id="KW-0813">Transport</keyword>
<comment type="caution">
    <text evidence="10">The sequence shown here is derived from an EMBL/GenBank/DDBJ whole genome shotgun (WGS) entry which is preliminary data.</text>
</comment>
<dbReference type="GO" id="GO:0022857">
    <property type="term" value="F:transmembrane transporter activity"/>
    <property type="evidence" value="ECO:0007669"/>
    <property type="project" value="InterPro"/>
</dbReference>
<dbReference type="PANTHER" id="PTHR23504:SF15">
    <property type="entry name" value="MAJOR FACILITATOR SUPERFAMILY (MFS) PROFILE DOMAIN-CONTAINING PROTEIN"/>
    <property type="match status" value="1"/>
</dbReference>
<feature type="transmembrane region" description="Helical" evidence="8">
    <location>
        <begin position="336"/>
        <end position="360"/>
    </location>
</feature>
<feature type="transmembrane region" description="Helical" evidence="8">
    <location>
        <begin position="131"/>
        <end position="149"/>
    </location>
</feature>
<comment type="subcellular location">
    <subcellularLocation>
        <location evidence="2">Membrane</location>
        <topology evidence="2">Multi-pass membrane protein</topology>
    </subcellularLocation>
</comment>
<dbReference type="InterPro" id="IPR001958">
    <property type="entry name" value="Tet-R_TetA/multi-R_MdtG-like"/>
</dbReference>
<feature type="transmembrane region" description="Helical" evidence="8">
    <location>
        <begin position="244"/>
        <end position="265"/>
    </location>
</feature>
<dbReference type="PANTHER" id="PTHR23504">
    <property type="entry name" value="MAJOR FACILITATOR SUPERFAMILY DOMAIN-CONTAINING PROTEIN 10"/>
    <property type="match status" value="1"/>
</dbReference>
<keyword evidence="7 8" id="KW-0472">Membrane</keyword>
<sequence length="395" mass="41391">MNRSLCAILATITLDAAGIGLTLPIIPSLLRDVGHTGDLGWRFGAFLSLYALMQFIASPLLGMLSDRFGRRPVLLASLAGAAIDYLFMAFAPTLALLFLGRAIAGATAANMAVASAYITDITPDSQRARRFGQLSACFGLGFIAGPVLGGTLGDIWVRAPFIAAAVLNGINLVVTFLVLKESRTPGIAEGERPSLNPLAPLRWALTFPALLPLLGAYVILGFIGEIAGTIWVLYGEDRFGWDTVTIGISLAGFGVFHALAQAFLVGPIAERYGARRALVVGIGADTLAYVLIALATQGWMAFMLLPLFCLGGLGGPAMQSLLTARVSADHQGRLQGVLASMTSLASIFGPLLISSLYFASRAQVPGLVWLVGAALYLVCLPLLLAASRSQPGMTA</sequence>
<name>A0A840AL49_9HYPH</name>
<proteinExistence type="inferred from homology"/>
<evidence type="ECO:0000313" key="11">
    <source>
        <dbReference type="Proteomes" id="UP000553963"/>
    </source>
</evidence>
<dbReference type="InterPro" id="IPR020846">
    <property type="entry name" value="MFS_dom"/>
</dbReference>
<keyword evidence="11" id="KW-1185">Reference proteome</keyword>
<comment type="similarity">
    <text evidence="3">Belongs to the major facilitator superfamily. TCR/Tet family.</text>
</comment>
<dbReference type="NCBIfam" id="NF012174">
    <property type="entry name" value="tet_MFS_A_B_C_D"/>
    <property type="match status" value="1"/>
</dbReference>
<dbReference type="Gene3D" id="1.20.1250.20">
    <property type="entry name" value="MFS general substrate transporter like domains"/>
    <property type="match status" value="1"/>
</dbReference>
<dbReference type="InterPro" id="IPR011701">
    <property type="entry name" value="MFS"/>
</dbReference>
<dbReference type="SUPFAM" id="SSF103473">
    <property type="entry name" value="MFS general substrate transporter"/>
    <property type="match status" value="1"/>
</dbReference>
<dbReference type="RefSeq" id="WP_183397534.1">
    <property type="nucleotide sequence ID" value="NZ_JACIDS010000001.1"/>
</dbReference>
<feature type="transmembrane region" description="Helical" evidence="8">
    <location>
        <begin position="200"/>
        <end position="224"/>
    </location>
</feature>
<dbReference type="CDD" id="cd17388">
    <property type="entry name" value="MFS_TetA"/>
    <property type="match status" value="1"/>
</dbReference>
<accession>A0A840AL49</accession>
<evidence type="ECO:0000259" key="9">
    <source>
        <dbReference type="PROSITE" id="PS50850"/>
    </source>
</evidence>
<dbReference type="PROSITE" id="PS00216">
    <property type="entry name" value="SUGAR_TRANSPORT_1"/>
    <property type="match status" value="1"/>
</dbReference>
<evidence type="ECO:0000256" key="7">
    <source>
        <dbReference type="ARBA" id="ARBA00023136"/>
    </source>
</evidence>
<protein>
    <submittedName>
        <fullName evidence="10">DHA1 family tetracycline resistance protein-like MFS transporter</fullName>
    </submittedName>
</protein>
<feature type="transmembrane region" description="Helical" evidence="8">
    <location>
        <begin position="277"/>
        <end position="295"/>
    </location>
</feature>
<comment type="function">
    <text evidence="1">Resistance to tetracycline by an active tetracycline efflux. This is an energy-dependent process that decreases the accumulation of the antibiotic in whole cells. This protein functions as a metal-tetracycline/H(+) antiporter.</text>
</comment>
<feature type="transmembrane region" description="Helical" evidence="8">
    <location>
        <begin position="73"/>
        <end position="92"/>
    </location>
</feature>
<dbReference type="EMBL" id="JACIDS010000001">
    <property type="protein sequence ID" value="MBB3929924.1"/>
    <property type="molecule type" value="Genomic_DNA"/>
</dbReference>
<evidence type="ECO:0000256" key="4">
    <source>
        <dbReference type="ARBA" id="ARBA00022448"/>
    </source>
</evidence>
<dbReference type="PROSITE" id="PS50850">
    <property type="entry name" value="MFS"/>
    <property type="match status" value="1"/>
</dbReference>
<evidence type="ECO:0000256" key="2">
    <source>
        <dbReference type="ARBA" id="ARBA00004141"/>
    </source>
</evidence>
<feature type="transmembrane region" description="Helical" evidence="8">
    <location>
        <begin position="40"/>
        <end position="61"/>
    </location>
</feature>
<dbReference type="PRINTS" id="PR01035">
    <property type="entry name" value="TCRTETA"/>
</dbReference>
<feature type="transmembrane region" description="Helical" evidence="8">
    <location>
        <begin position="155"/>
        <end position="179"/>
    </location>
</feature>
<evidence type="ECO:0000256" key="3">
    <source>
        <dbReference type="ARBA" id="ARBA00007520"/>
    </source>
</evidence>
<evidence type="ECO:0000256" key="8">
    <source>
        <dbReference type="SAM" id="Phobius"/>
    </source>
</evidence>
<dbReference type="InterPro" id="IPR036259">
    <property type="entry name" value="MFS_trans_sf"/>
</dbReference>
<feature type="transmembrane region" description="Helical" evidence="8">
    <location>
        <begin position="366"/>
        <end position="386"/>
    </location>
</feature>
<keyword evidence="6 8" id="KW-1133">Transmembrane helix</keyword>
<feature type="domain" description="Major facilitator superfamily (MFS) profile" evidence="9">
    <location>
        <begin position="4"/>
        <end position="390"/>
    </location>
</feature>
<dbReference type="Pfam" id="PF07690">
    <property type="entry name" value="MFS_1"/>
    <property type="match status" value="1"/>
</dbReference>
<keyword evidence="5 8" id="KW-0812">Transmembrane</keyword>
<evidence type="ECO:0000256" key="5">
    <source>
        <dbReference type="ARBA" id="ARBA00022692"/>
    </source>
</evidence>
<dbReference type="GO" id="GO:0016020">
    <property type="term" value="C:membrane"/>
    <property type="evidence" value="ECO:0007669"/>
    <property type="project" value="UniProtKB-SubCell"/>
</dbReference>
<evidence type="ECO:0000313" key="10">
    <source>
        <dbReference type="EMBL" id="MBB3929924.1"/>
    </source>
</evidence>
<organism evidence="10 11">
    <name type="scientific">Kaistia hirudinis</name>
    <dbReference type="NCBI Taxonomy" id="1293440"/>
    <lineage>
        <taxon>Bacteria</taxon>
        <taxon>Pseudomonadati</taxon>
        <taxon>Pseudomonadota</taxon>
        <taxon>Alphaproteobacteria</taxon>
        <taxon>Hyphomicrobiales</taxon>
        <taxon>Kaistiaceae</taxon>
        <taxon>Kaistia</taxon>
    </lineage>
</organism>
<evidence type="ECO:0000256" key="6">
    <source>
        <dbReference type="ARBA" id="ARBA00022989"/>
    </source>
</evidence>
<feature type="transmembrane region" description="Helical" evidence="8">
    <location>
        <begin position="98"/>
        <end position="119"/>
    </location>
</feature>
<dbReference type="Proteomes" id="UP000553963">
    <property type="component" value="Unassembled WGS sequence"/>
</dbReference>
<gene>
    <name evidence="10" type="ORF">GGR25_000943</name>
</gene>